<comment type="subcellular location">
    <subcellularLocation>
        <location evidence="1">Cell membrane</location>
        <topology evidence="1">Multi-pass membrane protein</topology>
    </subcellularLocation>
</comment>
<dbReference type="InterPro" id="IPR025857">
    <property type="entry name" value="MacB_PCD"/>
</dbReference>
<keyword evidence="3 6" id="KW-0812">Transmembrane</keyword>
<evidence type="ECO:0000256" key="4">
    <source>
        <dbReference type="ARBA" id="ARBA00022989"/>
    </source>
</evidence>
<evidence type="ECO:0000313" key="9">
    <source>
        <dbReference type="EMBL" id="SKB51137.1"/>
    </source>
</evidence>
<dbReference type="InterPro" id="IPR003838">
    <property type="entry name" value="ABC3_permease_C"/>
</dbReference>
<protein>
    <submittedName>
        <fullName evidence="9">ABC-type antimicrobial peptide transport system, permease component</fullName>
    </submittedName>
</protein>
<feature type="transmembrane region" description="Helical" evidence="6">
    <location>
        <begin position="769"/>
        <end position="792"/>
    </location>
</feature>
<feature type="transmembrane region" description="Helical" evidence="6">
    <location>
        <begin position="386"/>
        <end position="411"/>
    </location>
</feature>
<evidence type="ECO:0000256" key="2">
    <source>
        <dbReference type="ARBA" id="ARBA00022475"/>
    </source>
</evidence>
<evidence type="ECO:0000256" key="1">
    <source>
        <dbReference type="ARBA" id="ARBA00004651"/>
    </source>
</evidence>
<dbReference type="STRING" id="651661.SAMN05660293_00636"/>
<dbReference type="Pfam" id="PF02687">
    <property type="entry name" value="FtsX"/>
    <property type="match status" value="2"/>
</dbReference>
<accession>A0A1T5BVF5</accession>
<keyword evidence="2" id="KW-1003">Cell membrane</keyword>
<feature type="domain" description="ABC3 transporter permease C-terminal" evidence="7">
    <location>
        <begin position="295"/>
        <end position="414"/>
    </location>
</feature>
<feature type="transmembrane region" description="Helical" evidence="6">
    <location>
        <begin position="21"/>
        <end position="42"/>
    </location>
</feature>
<evidence type="ECO:0000256" key="3">
    <source>
        <dbReference type="ARBA" id="ARBA00022692"/>
    </source>
</evidence>
<dbReference type="Pfam" id="PF12704">
    <property type="entry name" value="MacB_PCD"/>
    <property type="match status" value="2"/>
</dbReference>
<sequence>MTRNYAKIAFRGLARNKAYSFINIAGLAIGMAVALLISMWVWDEWNFNKNIESSDRIARVMWNSTQNGKVITSPNMPFPLAAELRNSHEQDLERVAISWSSDDYDILSGESKFRRKGRFMEPEGAHILSPKMLKGSRAALENPASVIISESAAKSIFGNDSAVGNIILIDNELSAEVAGVYQDFPDNSEYKDLDFIAPWKLFISAKRRQWVGEAKDNWGIKTFEILVKVAPKTTIKSVSERISGLMLKRVKDNKLEASLKPVLLLHPMERWHLFGDWENGFNTGGHITYVTIFSVVGIAILLLACINFMNLSTARSEKRAREVGVRKAVGSMRSQLIYQFLFESFITVTIALLISFFLVEIALPYFNTVSDKNLQFVKDSGLLTKPVVWLMILAFCGAVSVISGSYPAFYLSSFKPAKILKSGNVPFGNITSLPRKVLVILQFTVSVSLIIGTIVVFRQLQFGQNRSVGYERHGLINVQMPRGSGPLEALKNDLLQCGYVSDVAQSSGPMTDVLSNASGFFWAGKPADLQENFAVIAASHSYGNTVGWHVREGRDFSKDAPADSMAVILNKSAVKYMGLKDPIGKTIRWKDATFNDDEYHIVGVIDDMVMQSPFAQVKQTIYFMTYAPNFLYLKIKSGAETAAAMEKIQSVFKKHLPDAIFDFKFADQEYGLKFAVEQRVAKLVTFFAVLAILISCLGLFGLAAFTAERRTKEIGIRKVLGATIMNIWIMISKEFVYLIAASLLVATPLTYYFLTNWLAKYQYHTTLPWWIFTVSGLAALGLTVLTVSYQAIKAATLNPVKSLKSD</sequence>
<feature type="transmembrane region" description="Helical" evidence="6">
    <location>
        <begin position="289"/>
        <end position="311"/>
    </location>
</feature>
<dbReference type="RefSeq" id="WP_082213196.1">
    <property type="nucleotide sequence ID" value="NZ_FUZA01000001.1"/>
</dbReference>
<dbReference type="PANTHER" id="PTHR30572">
    <property type="entry name" value="MEMBRANE COMPONENT OF TRANSPORTER-RELATED"/>
    <property type="match status" value="1"/>
</dbReference>
<evidence type="ECO:0000256" key="5">
    <source>
        <dbReference type="ARBA" id="ARBA00023136"/>
    </source>
</evidence>
<evidence type="ECO:0000259" key="7">
    <source>
        <dbReference type="Pfam" id="PF02687"/>
    </source>
</evidence>
<dbReference type="GO" id="GO:0005886">
    <property type="term" value="C:plasma membrane"/>
    <property type="evidence" value="ECO:0007669"/>
    <property type="project" value="UniProtKB-SubCell"/>
</dbReference>
<evidence type="ECO:0000259" key="8">
    <source>
        <dbReference type="Pfam" id="PF12704"/>
    </source>
</evidence>
<dbReference type="OrthoDB" id="904099at2"/>
<evidence type="ECO:0000313" key="10">
    <source>
        <dbReference type="Proteomes" id="UP000190897"/>
    </source>
</evidence>
<dbReference type="InterPro" id="IPR050250">
    <property type="entry name" value="Macrolide_Exporter_MacB"/>
</dbReference>
<dbReference type="AlphaFoldDB" id="A0A1T5BVF5"/>
<feature type="transmembrane region" description="Helical" evidence="6">
    <location>
        <begin position="340"/>
        <end position="366"/>
    </location>
</feature>
<dbReference type="EMBL" id="FUZA01000001">
    <property type="protein sequence ID" value="SKB51137.1"/>
    <property type="molecule type" value="Genomic_DNA"/>
</dbReference>
<keyword evidence="10" id="KW-1185">Reference proteome</keyword>
<keyword evidence="4 6" id="KW-1133">Transmembrane helix</keyword>
<dbReference type="Proteomes" id="UP000190897">
    <property type="component" value="Unassembled WGS sequence"/>
</dbReference>
<feature type="domain" description="MacB-like periplasmic core" evidence="8">
    <location>
        <begin position="444"/>
        <end position="650"/>
    </location>
</feature>
<dbReference type="PANTHER" id="PTHR30572:SF18">
    <property type="entry name" value="ABC-TYPE MACROLIDE FAMILY EXPORT SYSTEM PERMEASE COMPONENT 2"/>
    <property type="match status" value="1"/>
</dbReference>
<evidence type="ECO:0000256" key="6">
    <source>
        <dbReference type="SAM" id="Phobius"/>
    </source>
</evidence>
<proteinExistence type="predicted"/>
<feature type="transmembrane region" description="Helical" evidence="6">
    <location>
        <begin position="735"/>
        <end position="754"/>
    </location>
</feature>
<feature type="domain" description="ABC3 transporter permease C-terminal" evidence="7">
    <location>
        <begin position="686"/>
        <end position="799"/>
    </location>
</feature>
<gene>
    <name evidence="9" type="ORF">SAMN05660293_00636</name>
</gene>
<feature type="domain" description="MacB-like periplasmic core" evidence="8">
    <location>
        <begin position="20"/>
        <end position="243"/>
    </location>
</feature>
<dbReference type="GO" id="GO:0022857">
    <property type="term" value="F:transmembrane transporter activity"/>
    <property type="evidence" value="ECO:0007669"/>
    <property type="project" value="TreeGrafter"/>
</dbReference>
<feature type="transmembrane region" description="Helical" evidence="6">
    <location>
        <begin position="437"/>
        <end position="457"/>
    </location>
</feature>
<feature type="transmembrane region" description="Helical" evidence="6">
    <location>
        <begin position="683"/>
        <end position="707"/>
    </location>
</feature>
<name>A0A1T5BVF5_9BACT</name>
<keyword evidence="5 6" id="KW-0472">Membrane</keyword>
<reference evidence="10" key="1">
    <citation type="submission" date="2017-02" db="EMBL/GenBank/DDBJ databases">
        <authorList>
            <person name="Varghese N."/>
            <person name="Submissions S."/>
        </authorList>
    </citation>
    <scope>NUCLEOTIDE SEQUENCE [LARGE SCALE GENOMIC DNA]</scope>
    <source>
        <strain evidence="10">DSM 22270</strain>
    </source>
</reference>
<organism evidence="9 10">
    <name type="scientific">Dyadobacter psychrophilus</name>
    <dbReference type="NCBI Taxonomy" id="651661"/>
    <lineage>
        <taxon>Bacteria</taxon>
        <taxon>Pseudomonadati</taxon>
        <taxon>Bacteroidota</taxon>
        <taxon>Cytophagia</taxon>
        <taxon>Cytophagales</taxon>
        <taxon>Spirosomataceae</taxon>
        <taxon>Dyadobacter</taxon>
    </lineage>
</organism>